<keyword evidence="2" id="KW-0732">Signal</keyword>
<dbReference type="EMBL" id="CVQI01023891">
    <property type="protein sequence ID" value="CRK31614.1"/>
    <property type="molecule type" value="Genomic_DNA"/>
</dbReference>
<feature type="signal peptide" evidence="2">
    <location>
        <begin position="1"/>
        <end position="21"/>
    </location>
</feature>
<name>A0A0G4MBE5_VERLO</name>
<evidence type="ECO:0000256" key="1">
    <source>
        <dbReference type="SAM" id="MobiDB-lite"/>
    </source>
</evidence>
<sequence>MKTSTVTCGLLLAVCALVVTAGPIAPLGKPVCIACGGHKERGTEKLAGDKRNNAIAMGYPRAQETNQVPQDSENDLQTGMIDDHDLKAEVQDESSEKLCASGGV</sequence>
<evidence type="ECO:0000313" key="4">
    <source>
        <dbReference type="Proteomes" id="UP000045706"/>
    </source>
</evidence>
<feature type="chain" id="PRO_5002567179" description="Cytochrome c domain-containing protein" evidence="2">
    <location>
        <begin position="22"/>
        <end position="104"/>
    </location>
</feature>
<evidence type="ECO:0000256" key="2">
    <source>
        <dbReference type="SAM" id="SignalP"/>
    </source>
</evidence>
<gene>
    <name evidence="3" type="ORF">BN1723_014536</name>
</gene>
<evidence type="ECO:0008006" key="5">
    <source>
        <dbReference type="Google" id="ProtNLM"/>
    </source>
</evidence>
<protein>
    <recommendedName>
        <fullName evidence="5">Cytochrome c domain-containing protein</fullName>
    </recommendedName>
</protein>
<feature type="non-terminal residue" evidence="3">
    <location>
        <position position="104"/>
    </location>
</feature>
<accession>A0A0G4MBE5</accession>
<proteinExistence type="predicted"/>
<feature type="region of interest" description="Disordered" evidence="1">
    <location>
        <begin position="59"/>
        <end position="82"/>
    </location>
</feature>
<evidence type="ECO:0000313" key="3">
    <source>
        <dbReference type="EMBL" id="CRK31614.1"/>
    </source>
</evidence>
<dbReference type="Proteomes" id="UP000045706">
    <property type="component" value="Unassembled WGS sequence"/>
</dbReference>
<dbReference type="AlphaFoldDB" id="A0A0G4MBE5"/>
<feature type="compositionally biased region" description="Polar residues" evidence="1">
    <location>
        <begin position="63"/>
        <end position="77"/>
    </location>
</feature>
<organism evidence="3 4">
    <name type="scientific">Verticillium longisporum</name>
    <name type="common">Verticillium dahliae var. longisporum</name>
    <dbReference type="NCBI Taxonomy" id="100787"/>
    <lineage>
        <taxon>Eukaryota</taxon>
        <taxon>Fungi</taxon>
        <taxon>Dikarya</taxon>
        <taxon>Ascomycota</taxon>
        <taxon>Pezizomycotina</taxon>
        <taxon>Sordariomycetes</taxon>
        <taxon>Hypocreomycetidae</taxon>
        <taxon>Glomerellales</taxon>
        <taxon>Plectosphaerellaceae</taxon>
        <taxon>Verticillium</taxon>
    </lineage>
</organism>
<reference evidence="4" key="1">
    <citation type="submission" date="2015-05" db="EMBL/GenBank/DDBJ databases">
        <authorList>
            <person name="Fogelqvist Johan"/>
        </authorList>
    </citation>
    <scope>NUCLEOTIDE SEQUENCE [LARGE SCALE GENOMIC DNA]</scope>
</reference>